<protein>
    <recommendedName>
        <fullName evidence="3">Serine-threonine/tyrosine-protein kinase catalytic domain-containing protein</fullName>
    </recommendedName>
</protein>
<keyword evidence="1" id="KW-0547">Nucleotide-binding</keyword>
<organism evidence="4">
    <name type="scientific">Oryza brachyantha</name>
    <name type="common">malo sina</name>
    <dbReference type="NCBI Taxonomy" id="4533"/>
    <lineage>
        <taxon>Eukaryota</taxon>
        <taxon>Viridiplantae</taxon>
        <taxon>Streptophyta</taxon>
        <taxon>Embryophyta</taxon>
        <taxon>Tracheophyta</taxon>
        <taxon>Spermatophyta</taxon>
        <taxon>Magnoliopsida</taxon>
        <taxon>Liliopsida</taxon>
        <taxon>Poales</taxon>
        <taxon>Poaceae</taxon>
        <taxon>BOP clade</taxon>
        <taxon>Oryzoideae</taxon>
        <taxon>Oryzeae</taxon>
        <taxon>Oryzinae</taxon>
        <taxon>Oryza</taxon>
    </lineage>
</organism>
<dbReference type="AlphaFoldDB" id="J3N4E1"/>
<evidence type="ECO:0000313" key="4">
    <source>
        <dbReference type="EnsemblPlants" id="OB10G23890.1"/>
    </source>
</evidence>
<evidence type="ECO:0000256" key="1">
    <source>
        <dbReference type="ARBA" id="ARBA00022741"/>
    </source>
</evidence>
<feature type="domain" description="Serine-threonine/tyrosine-protein kinase catalytic" evidence="3">
    <location>
        <begin position="13"/>
        <end position="113"/>
    </location>
</feature>
<reference evidence="4" key="2">
    <citation type="submission" date="2013-04" db="UniProtKB">
        <authorList>
            <consortium name="EnsemblPlants"/>
        </authorList>
    </citation>
    <scope>IDENTIFICATION</scope>
</reference>
<keyword evidence="5" id="KW-1185">Reference proteome</keyword>
<dbReference type="Gene3D" id="1.10.510.10">
    <property type="entry name" value="Transferase(Phosphotransferase) domain 1"/>
    <property type="match status" value="1"/>
</dbReference>
<dbReference type="Gramene" id="OB10G23890.1">
    <property type="protein sequence ID" value="OB10G23890.1"/>
    <property type="gene ID" value="OB10G23890"/>
</dbReference>
<dbReference type="InterPro" id="IPR050528">
    <property type="entry name" value="L-type_Lectin-RKs"/>
</dbReference>
<dbReference type="GO" id="GO:0004672">
    <property type="term" value="F:protein kinase activity"/>
    <property type="evidence" value="ECO:0007669"/>
    <property type="project" value="InterPro"/>
</dbReference>
<dbReference type="PANTHER" id="PTHR27007">
    <property type="match status" value="1"/>
</dbReference>
<dbReference type="OMA" id="WATWPEL"/>
<evidence type="ECO:0000256" key="2">
    <source>
        <dbReference type="ARBA" id="ARBA00022840"/>
    </source>
</evidence>
<reference evidence="4" key="1">
    <citation type="journal article" date="2013" name="Nat. Commun.">
        <title>Whole-genome sequencing of Oryza brachyantha reveals mechanisms underlying Oryza genome evolution.</title>
        <authorList>
            <person name="Chen J."/>
            <person name="Huang Q."/>
            <person name="Gao D."/>
            <person name="Wang J."/>
            <person name="Lang Y."/>
            <person name="Liu T."/>
            <person name="Li B."/>
            <person name="Bai Z."/>
            <person name="Luis Goicoechea J."/>
            <person name="Liang C."/>
            <person name="Chen C."/>
            <person name="Zhang W."/>
            <person name="Sun S."/>
            <person name="Liao Y."/>
            <person name="Zhang X."/>
            <person name="Yang L."/>
            <person name="Song C."/>
            <person name="Wang M."/>
            <person name="Shi J."/>
            <person name="Liu G."/>
            <person name="Liu J."/>
            <person name="Zhou H."/>
            <person name="Zhou W."/>
            <person name="Yu Q."/>
            <person name="An N."/>
            <person name="Chen Y."/>
            <person name="Cai Q."/>
            <person name="Wang B."/>
            <person name="Liu B."/>
            <person name="Min J."/>
            <person name="Huang Y."/>
            <person name="Wu H."/>
            <person name="Li Z."/>
            <person name="Zhang Y."/>
            <person name="Yin Y."/>
            <person name="Song W."/>
            <person name="Jiang J."/>
            <person name="Jackson S.A."/>
            <person name="Wing R.A."/>
            <person name="Wang J."/>
            <person name="Chen M."/>
        </authorList>
    </citation>
    <scope>NUCLEOTIDE SEQUENCE [LARGE SCALE GENOMIC DNA]</scope>
    <source>
        <strain evidence="4">cv. IRGC 101232</strain>
    </source>
</reference>
<sequence length="159" mass="17242">GAGTRPRRAWSGRWATWPELTVTGKATTATDVFAYGALLLEVACGRRPIDPVTGVNLLRWVRDLGVRGEVVRRRREARRVLRQGGGEAGALAGLTCSQARPEARPSMRQVCQYLDGEEHVPEEAVLVFSDADSVDFGLFTSLTWSSCATMSVGSLHGGR</sequence>
<evidence type="ECO:0000259" key="3">
    <source>
        <dbReference type="Pfam" id="PF07714"/>
    </source>
</evidence>
<dbReference type="HOGENOM" id="CLU_1734834_0_0_1"/>
<dbReference type="STRING" id="4533.J3N4E1"/>
<proteinExistence type="predicted"/>
<dbReference type="Proteomes" id="UP000006038">
    <property type="component" value="Chromosome 10"/>
</dbReference>
<dbReference type="GO" id="GO:0005524">
    <property type="term" value="F:ATP binding"/>
    <property type="evidence" value="ECO:0007669"/>
    <property type="project" value="UniProtKB-KW"/>
</dbReference>
<dbReference type="EnsemblPlants" id="OB10G23890.1">
    <property type="protein sequence ID" value="OB10G23890.1"/>
    <property type="gene ID" value="OB10G23890"/>
</dbReference>
<dbReference type="Pfam" id="PF07714">
    <property type="entry name" value="PK_Tyr_Ser-Thr"/>
    <property type="match status" value="1"/>
</dbReference>
<dbReference type="SUPFAM" id="SSF56112">
    <property type="entry name" value="Protein kinase-like (PK-like)"/>
    <property type="match status" value="1"/>
</dbReference>
<dbReference type="InterPro" id="IPR011009">
    <property type="entry name" value="Kinase-like_dom_sf"/>
</dbReference>
<dbReference type="eggNOG" id="ENOG502R8UW">
    <property type="taxonomic scope" value="Eukaryota"/>
</dbReference>
<name>J3N4E1_ORYBR</name>
<evidence type="ECO:0000313" key="5">
    <source>
        <dbReference type="Proteomes" id="UP000006038"/>
    </source>
</evidence>
<accession>J3N4E1</accession>
<keyword evidence="2" id="KW-0067">ATP-binding</keyword>
<dbReference type="InterPro" id="IPR001245">
    <property type="entry name" value="Ser-Thr/Tyr_kinase_cat_dom"/>
</dbReference>